<name>A0AAV4TRR8_CAEEX</name>
<sequence length="113" mass="12759">MRKHVTLYFCFSKTFSTYLADMRPLVGMDAIMILQTELVRRRPIAQLAGIGSFLGVSPQVSQLLEMPSPQTAFVGLLFGVREHMAQELILFSKCLVCFYSLVNKQALLSKHFS</sequence>
<organism evidence="1 2">
    <name type="scientific">Caerostris extrusa</name>
    <name type="common">Bark spider</name>
    <name type="synonym">Caerostris bankana</name>
    <dbReference type="NCBI Taxonomy" id="172846"/>
    <lineage>
        <taxon>Eukaryota</taxon>
        <taxon>Metazoa</taxon>
        <taxon>Ecdysozoa</taxon>
        <taxon>Arthropoda</taxon>
        <taxon>Chelicerata</taxon>
        <taxon>Arachnida</taxon>
        <taxon>Araneae</taxon>
        <taxon>Araneomorphae</taxon>
        <taxon>Entelegynae</taxon>
        <taxon>Araneoidea</taxon>
        <taxon>Araneidae</taxon>
        <taxon>Caerostris</taxon>
    </lineage>
</organism>
<keyword evidence="2" id="KW-1185">Reference proteome</keyword>
<dbReference type="AlphaFoldDB" id="A0AAV4TRR8"/>
<dbReference type="EMBL" id="BPLR01011476">
    <property type="protein sequence ID" value="GIY46758.1"/>
    <property type="molecule type" value="Genomic_DNA"/>
</dbReference>
<protein>
    <submittedName>
        <fullName evidence="1">Uncharacterized protein</fullName>
    </submittedName>
</protein>
<proteinExistence type="predicted"/>
<comment type="caution">
    <text evidence="1">The sequence shown here is derived from an EMBL/GenBank/DDBJ whole genome shotgun (WGS) entry which is preliminary data.</text>
</comment>
<gene>
    <name evidence="1" type="ORF">CEXT_460801</name>
</gene>
<accession>A0AAV4TRR8</accession>
<evidence type="ECO:0000313" key="1">
    <source>
        <dbReference type="EMBL" id="GIY46758.1"/>
    </source>
</evidence>
<evidence type="ECO:0000313" key="2">
    <source>
        <dbReference type="Proteomes" id="UP001054945"/>
    </source>
</evidence>
<dbReference type="Proteomes" id="UP001054945">
    <property type="component" value="Unassembled WGS sequence"/>
</dbReference>
<reference evidence="1 2" key="1">
    <citation type="submission" date="2021-06" db="EMBL/GenBank/DDBJ databases">
        <title>Caerostris extrusa draft genome.</title>
        <authorList>
            <person name="Kono N."/>
            <person name="Arakawa K."/>
        </authorList>
    </citation>
    <scope>NUCLEOTIDE SEQUENCE [LARGE SCALE GENOMIC DNA]</scope>
</reference>